<dbReference type="SMR" id="A0A1H1FEK2"/>
<dbReference type="Gene3D" id="3.90.320.10">
    <property type="match status" value="1"/>
</dbReference>
<evidence type="ECO:0000256" key="10">
    <source>
        <dbReference type="ARBA" id="ARBA00023204"/>
    </source>
</evidence>
<keyword evidence="9" id="KW-0238">DNA-binding</keyword>
<dbReference type="Gene3D" id="1.10.10.160">
    <property type="match status" value="1"/>
</dbReference>
<dbReference type="EC" id="5.6.2.4" evidence="13"/>
<dbReference type="PROSITE" id="PS51217">
    <property type="entry name" value="UVRD_HELICASE_CTER"/>
    <property type="match status" value="1"/>
</dbReference>
<feature type="domain" description="UvrD-like helicase C-terminal" evidence="18">
    <location>
        <begin position="339"/>
        <end position="646"/>
    </location>
</feature>
<keyword evidence="3 15" id="KW-0547">Nucleotide-binding</keyword>
<keyword evidence="2" id="KW-0540">Nuclease</keyword>
<evidence type="ECO:0000259" key="17">
    <source>
        <dbReference type="PROSITE" id="PS51198"/>
    </source>
</evidence>
<dbReference type="AlphaFoldDB" id="A0A1H1FEK2"/>
<dbReference type="GO" id="GO:0005524">
    <property type="term" value="F:ATP binding"/>
    <property type="evidence" value="ECO:0007669"/>
    <property type="project" value="UniProtKB-UniRule"/>
</dbReference>
<dbReference type="InterPro" id="IPR014017">
    <property type="entry name" value="DNA_helicase_UvrD-like_C"/>
</dbReference>
<keyword evidence="11" id="KW-0413">Isomerase</keyword>
<evidence type="ECO:0000256" key="11">
    <source>
        <dbReference type="ARBA" id="ARBA00023235"/>
    </source>
</evidence>
<keyword evidence="10" id="KW-0234">DNA repair</keyword>
<evidence type="ECO:0000256" key="5">
    <source>
        <dbReference type="ARBA" id="ARBA00022801"/>
    </source>
</evidence>
<dbReference type="InterPro" id="IPR013986">
    <property type="entry name" value="DExx_box_DNA_helicase_dom_sf"/>
</dbReference>
<dbReference type="GO" id="GO:0000725">
    <property type="term" value="P:recombinational repair"/>
    <property type="evidence" value="ECO:0007669"/>
    <property type="project" value="TreeGrafter"/>
</dbReference>
<feature type="compositionally biased region" description="Basic and acidic residues" evidence="16">
    <location>
        <begin position="19"/>
        <end position="29"/>
    </location>
</feature>
<dbReference type="InterPro" id="IPR014016">
    <property type="entry name" value="UvrD-like_ATP-bd"/>
</dbReference>
<dbReference type="GO" id="GO:0033202">
    <property type="term" value="C:DNA helicase complex"/>
    <property type="evidence" value="ECO:0007669"/>
    <property type="project" value="TreeGrafter"/>
</dbReference>
<feature type="binding site" evidence="15">
    <location>
        <begin position="47"/>
        <end position="54"/>
    </location>
    <ligand>
        <name>ATP</name>
        <dbReference type="ChEBI" id="CHEBI:30616"/>
    </ligand>
</feature>
<protein>
    <recommendedName>
        <fullName evidence="13">DNA 3'-5' helicase</fullName>
        <ecNumber evidence="13">5.6.2.4</ecNumber>
    </recommendedName>
</protein>
<keyword evidence="6 15" id="KW-0347">Helicase</keyword>
<dbReference type="Pfam" id="PF00580">
    <property type="entry name" value="UvrD-helicase"/>
    <property type="match status" value="1"/>
</dbReference>
<dbReference type="Gene3D" id="1.10.486.10">
    <property type="entry name" value="PCRA, domain 4"/>
    <property type="match status" value="1"/>
</dbReference>
<evidence type="ECO:0000256" key="8">
    <source>
        <dbReference type="ARBA" id="ARBA00022840"/>
    </source>
</evidence>
<dbReference type="PANTHER" id="PTHR11070">
    <property type="entry name" value="UVRD / RECB / PCRA DNA HELICASE FAMILY MEMBER"/>
    <property type="match status" value="1"/>
</dbReference>
<gene>
    <name evidence="19" type="ORF">SAMN04489742_3407</name>
</gene>
<evidence type="ECO:0000256" key="13">
    <source>
        <dbReference type="ARBA" id="ARBA00034808"/>
    </source>
</evidence>
<dbReference type="InterPro" id="IPR011604">
    <property type="entry name" value="PDDEXK-like_dom_sf"/>
</dbReference>
<comment type="similarity">
    <text evidence="1">Belongs to the helicase family. UvrD subfamily.</text>
</comment>
<feature type="region of interest" description="Disordered" evidence="16">
    <location>
        <begin position="361"/>
        <end position="382"/>
    </location>
</feature>
<dbReference type="Pfam" id="PF12705">
    <property type="entry name" value="PDDEXK_1"/>
    <property type="match status" value="1"/>
</dbReference>
<dbReference type="GO" id="GO:0003677">
    <property type="term" value="F:DNA binding"/>
    <property type="evidence" value="ECO:0007669"/>
    <property type="project" value="UniProtKB-KW"/>
</dbReference>
<name>A0A1H1FEK2_9MICC</name>
<dbReference type="Gene3D" id="3.40.50.300">
    <property type="entry name" value="P-loop containing nucleotide triphosphate hydrolases"/>
    <property type="match status" value="2"/>
</dbReference>
<evidence type="ECO:0000313" key="19">
    <source>
        <dbReference type="EMBL" id="SDQ99347.1"/>
    </source>
</evidence>
<evidence type="ECO:0000256" key="16">
    <source>
        <dbReference type="SAM" id="MobiDB-lite"/>
    </source>
</evidence>
<keyword evidence="7" id="KW-0269">Exonuclease</keyword>
<sequence length="1087" mass="118124">MIKAMQQAPDLKLVRPNRSRAERPAERPDQNAVISLPEGCGPVLVYGAPGTGKSTVLVEHAVRRVEQTGLDPARILMLAPSRLAAARLRDTLTARLNRSLSTTPARTWAAYAFDLIRRARAEGRLPLLERAPRLMSGPEQDQIIAELLQGHRTGHSGAVRWPSDLDEALGTRGFRHEIRQLFDRVIEYGSTAEQLESMGVASGREDWQSAARLFREYRDLIDLRMPEAFDPAGIITAARQLLMDDEDFLDRERQRLGLILVDDLQEANPAVYELLAVLGEGKDTVVTASPDTVVQGFRGARPDLLARLSELLASGGGPFRAMALTDSHRMGPTVSAAWQRVASRISLVGGAQKARELTFPEADGSQAEPAHSVQASEASSHLVDSPVHEQRYVAQRILEARLFDGIKLSDMAVIVRTGGQLSQLARYLSGQGIAVKIPVAETAVRDEAAVRPLLDALAMVLEPDRLDAETAVQLLTSRIGGATAIDLRRLRQSLRREERLGGGGRSSDALLVEALQNPATLWTLGREAGPAKRIAAMLSAGTQAAQEPGANAETVLWALWSAAGLADRWSAQALQGGPAGVRADRDLDALMALFQTAERYVDQLPGSSPAQFLDYLLNQELPMDNLAPRAQLREAVELMTPASAAGRGWPMVIVAGVQEGIWPNTRLRGELLGSTQFVDVLEHGIEQAGQIDVVSRLRETRYDELRSFSTAISRAERRLICIAVQSEDAQPSGFLDVVDPWLDEEAPRPVTTVMRPRTVRALAAELRQWAQQGAKEPERAAQAAAGLAMLASSPVPVPGAHPSQWWGLLPLTTDAPIVPPDQPVPVSPSRVEAVHASPMDWFVQAAGGEAATDFARSLGNLVHAIAQDMPDATGNEYVQELTRRWPALGMKENWEGRLDFQRAEGMVRRLAQYVLHMRSEGRSLLGVEQDFSVDIAGPERIARLRGQVDRLELDREGRLVIIDLKTGKSAPNAADLDRHPQLGSYQAAVKAGAFDEAGNREPNGGRQPGGAALVQLGKDLKNVKVQHQDGLDAAEDWATPMIHEAAGLMSANQFEARHDPQKARGGSHGCRVPELCPLCAEGKQVTE</sequence>
<comment type="catalytic activity">
    <reaction evidence="12">
        <text>Couples ATP hydrolysis with the unwinding of duplex DNA by translocating in the 3'-5' direction.</text>
        <dbReference type="EC" id="5.6.2.4"/>
    </reaction>
</comment>
<dbReference type="EMBL" id="FNKH01000002">
    <property type="protein sequence ID" value="SDQ99347.1"/>
    <property type="molecule type" value="Genomic_DNA"/>
</dbReference>
<keyword evidence="20" id="KW-1185">Reference proteome</keyword>
<dbReference type="GO" id="GO:0004527">
    <property type="term" value="F:exonuclease activity"/>
    <property type="evidence" value="ECO:0007669"/>
    <property type="project" value="UniProtKB-KW"/>
</dbReference>
<evidence type="ECO:0000313" key="20">
    <source>
        <dbReference type="Proteomes" id="UP000181917"/>
    </source>
</evidence>
<accession>A0A1H1FEK2</accession>
<evidence type="ECO:0000256" key="15">
    <source>
        <dbReference type="PROSITE-ProRule" id="PRU00560"/>
    </source>
</evidence>
<evidence type="ECO:0000256" key="1">
    <source>
        <dbReference type="ARBA" id="ARBA00009922"/>
    </source>
</evidence>
<evidence type="ECO:0000256" key="12">
    <source>
        <dbReference type="ARBA" id="ARBA00034617"/>
    </source>
</evidence>
<comment type="catalytic activity">
    <reaction evidence="14">
        <text>ATP + H2O = ADP + phosphate + H(+)</text>
        <dbReference type="Rhea" id="RHEA:13065"/>
        <dbReference type="ChEBI" id="CHEBI:15377"/>
        <dbReference type="ChEBI" id="CHEBI:15378"/>
        <dbReference type="ChEBI" id="CHEBI:30616"/>
        <dbReference type="ChEBI" id="CHEBI:43474"/>
        <dbReference type="ChEBI" id="CHEBI:456216"/>
        <dbReference type="EC" id="5.6.2.4"/>
    </reaction>
</comment>
<evidence type="ECO:0000256" key="2">
    <source>
        <dbReference type="ARBA" id="ARBA00022722"/>
    </source>
</evidence>
<evidence type="ECO:0000256" key="9">
    <source>
        <dbReference type="ARBA" id="ARBA00023125"/>
    </source>
</evidence>
<evidence type="ECO:0000256" key="6">
    <source>
        <dbReference type="ARBA" id="ARBA00022806"/>
    </source>
</evidence>
<keyword evidence="4" id="KW-0227">DNA damage</keyword>
<keyword evidence="8 15" id="KW-0067">ATP-binding</keyword>
<feature type="domain" description="UvrD-like helicase ATP-binding" evidence="17">
    <location>
        <begin position="26"/>
        <end position="331"/>
    </location>
</feature>
<evidence type="ECO:0000259" key="18">
    <source>
        <dbReference type="PROSITE" id="PS51217"/>
    </source>
</evidence>
<reference evidence="19 20" key="1">
    <citation type="submission" date="2016-10" db="EMBL/GenBank/DDBJ databases">
        <authorList>
            <person name="de Groot N.N."/>
        </authorList>
    </citation>
    <scope>NUCLEOTIDE SEQUENCE [LARGE SCALE GENOMIC DNA]</scope>
    <source>
        <strain evidence="19 20">DSM 20117</strain>
    </source>
</reference>
<keyword evidence="5 15" id="KW-0378">Hydrolase</keyword>
<dbReference type="InterPro" id="IPR027417">
    <property type="entry name" value="P-loop_NTPase"/>
</dbReference>
<feature type="region of interest" description="Disordered" evidence="16">
    <location>
        <begin position="1"/>
        <end position="29"/>
    </location>
</feature>
<dbReference type="STRING" id="37928.SAMN04489742_3407"/>
<dbReference type="InterPro" id="IPR000212">
    <property type="entry name" value="DNA_helicase_UvrD/REP"/>
</dbReference>
<evidence type="ECO:0000256" key="4">
    <source>
        <dbReference type="ARBA" id="ARBA00022763"/>
    </source>
</evidence>
<dbReference type="PROSITE" id="PS51198">
    <property type="entry name" value="UVRD_HELICASE_ATP_BIND"/>
    <property type="match status" value="1"/>
</dbReference>
<dbReference type="Proteomes" id="UP000181917">
    <property type="component" value="Unassembled WGS sequence"/>
</dbReference>
<evidence type="ECO:0000256" key="7">
    <source>
        <dbReference type="ARBA" id="ARBA00022839"/>
    </source>
</evidence>
<evidence type="ECO:0000256" key="3">
    <source>
        <dbReference type="ARBA" id="ARBA00022741"/>
    </source>
</evidence>
<dbReference type="GO" id="GO:0005829">
    <property type="term" value="C:cytosol"/>
    <property type="evidence" value="ECO:0007669"/>
    <property type="project" value="TreeGrafter"/>
</dbReference>
<dbReference type="InterPro" id="IPR038726">
    <property type="entry name" value="PDDEXK_AddAB-type"/>
</dbReference>
<dbReference type="GO" id="GO:0043138">
    <property type="term" value="F:3'-5' DNA helicase activity"/>
    <property type="evidence" value="ECO:0007669"/>
    <property type="project" value="UniProtKB-EC"/>
</dbReference>
<evidence type="ECO:0000256" key="14">
    <source>
        <dbReference type="ARBA" id="ARBA00048988"/>
    </source>
</evidence>
<dbReference type="SUPFAM" id="SSF52540">
    <property type="entry name" value="P-loop containing nucleoside triphosphate hydrolases"/>
    <property type="match status" value="1"/>
</dbReference>
<dbReference type="PANTHER" id="PTHR11070:SF59">
    <property type="entry name" value="DNA 3'-5' HELICASE"/>
    <property type="match status" value="1"/>
</dbReference>
<organism evidence="19 20">
    <name type="scientific">Crystallibacter crystallopoietes</name>
    <dbReference type="NCBI Taxonomy" id="37928"/>
    <lineage>
        <taxon>Bacteria</taxon>
        <taxon>Bacillati</taxon>
        <taxon>Actinomycetota</taxon>
        <taxon>Actinomycetes</taxon>
        <taxon>Micrococcales</taxon>
        <taxon>Micrococcaceae</taxon>
        <taxon>Crystallibacter</taxon>
    </lineage>
</organism>
<proteinExistence type="inferred from homology"/>